<dbReference type="PROSITE" id="PS51318">
    <property type="entry name" value="TAT"/>
    <property type="match status" value="1"/>
</dbReference>
<feature type="signal peptide" evidence="6">
    <location>
        <begin position="1"/>
        <end position="28"/>
    </location>
</feature>
<keyword evidence="2" id="KW-0201">Cytochrome c-type biogenesis</keyword>
<dbReference type="CDD" id="cd02966">
    <property type="entry name" value="TlpA_like_family"/>
    <property type="match status" value="1"/>
</dbReference>
<feature type="chain" id="PRO_5045769518" evidence="6">
    <location>
        <begin position="29"/>
        <end position="201"/>
    </location>
</feature>
<dbReference type="InterPro" id="IPR036249">
    <property type="entry name" value="Thioredoxin-like_sf"/>
</dbReference>
<dbReference type="InterPro" id="IPR006311">
    <property type="entry name" value="TAT_signal"/>
</dbReference>
<dbReference type="Proteomes" id="UP001589862">
    <property type="component" value="Unassembled WGS sequence"/>
</dbReference>
<evidence type="ECO:0000256" key="3">
    <source>
        <dbReference type="ARBA" id="ARBA00022968"/>
    </source>
</evidence>
<dbReference type="PANTHER" id="PTHR42852:SF6">
    <property type="entry name" value="THIOL:DISULFIDE INTERCHANGE PROTEIN DSBE"/>
    <property type="match status" value="1"/>
</dbReference>
<evidence type="ECO:0000313" key="8">
    <source>
        <dbReference type="EMBL" id="MFC0583068.1"/>
    </source>
</evidence>
<dbReference type="PANTHER" id="PTHR42852">
    <property type="entry name" value="THIOL:DISULFIDE INTERCHANGE PROTEIN DSBE"/>
    <property type="match status" value="1"/>
</dbReference>
<reference evidence="8 9" key="1">
    <citation type="submission" date="2024-09" db="EMBL/GenBank/DDBJ databases">
        <authorList>
            <person name="Sun Q."/>
            <person name="Mori K."/>
        </authorList>
    </citation>
    <scope>NUCLEOTIDE SEQUENCE [LARGE SCALE GENOMIC DNA]</scope>
    <source>
        <strain evidence="8 9">NCAIM B.02604</strain>
    </source>
</reference>
<dbReference type="Pfam" id="PF00578">
    <property type="entry name" value="AhpC-TSA"/>
    <property type="match status" value="1"/>
</dbReference>
<evidence type="ECO:0000256" key="6">
    <source>
        <dbReference type="SAM" id="SignalP"/>
    </source>
</evidence>
<dbReference type="PROSITE" id="PS51257">
    <property type="entry name" value="PROKAR_LIPOPROTEIN"/>
    <property type="match status" value="1"/>
</dbReference>
<evidence type="ECO:0000256" key="2">
    <source>
        <dbReference type="ARBA" id="ARBA00022748"/>
    </source>
</evidence>
<organism evidence="8 9">
    <name type="scientific">Micrococcoides hystricis</name>
    <dbReference type="NCBI Taxonomy" id="1572761"/>
    <lineage>
        <taxon>Bacteria</taxon>
        <taxon>Bacillati</taxon>
        <taxon>Actinomycetota</taxon>
        <taxon>Actinomycetes</taxon>
        <taxon>Micrococcales</taxon>
        <taxon>Micrococcaceae</taxon>
        <taxon>Micrococcoides</taxon>
    </lineage>
</organism>
<comment type="caution">
    <text evidence="8">The sequence shown here is derived from an EMBL/GenBank/DDBJ whole genome shotgun (WGS) entry which is preliminary data.</text>
</comment>
<keyword evidence="9" id="KW-1185">Reference proteome</keyword>
<dbReference type="Gene3D" id="3.40.30.10">
    <property type="entry name" value="Glutaredoxin"/>
    <property type="match status" value="1"/>
</dbReference>
<protein>
    <submittedName>
        <fullName evidence="8">TlpA family protein disulfide reductase</fullName>
    </submittedName>
</protein>
<evidence type="ECO:0000259" key="7">
    <source>
        <dbReference type="PROSITE" id="PS51352"/>
    </source>
</evidence>
<keyword evidence="3" id="KW-0812">Transmembrane</keyword>
<dbReference type="InterPro" id="IPR050553">
    <property type="entry name" value="Thioredoxin_ResA/DsbE_sf"/>
</dbReference>
<proteinExistence type="predicted"/>
<dbReference type="EMBL" id="JBHLUB010000032">
    <property type="protein sequence ID" value="MFC0583068.1"/>
    <property type="molecule type" value="Genomic_DNA"/>
</dbReference>
<keyword evidence="6" id="KW-0732">Signal</keyword>
<evidence type="ECO:0000256" key="4">
    <source>
        <dbReference type="ARBA" id="ARBA00023157"/>
    </source>
</evidence>
<keyword evidence="4" id="KW-1015">Disulfide bond</keyword>
<gene>
    <name evidence="8" type="ORF">ACFFFR_11890</name>
</gene>
<accession>A0ABV6PDW6</accession>
<evidence type="ECO:0000256" key="5">
    <source>
        <dbReference type="ARBA" id="ARBA00023284"/>
    </source>
</evidence>
<comment type="subcellular location">
    <subcellularLocation>
        <location evidence="1">Cell envelope</location>
    </subcellularLocation>
</comment>
<dbReference type="PROSITE" id="PS51352">
    <property type="entry name" value="THIOREDOXIN_2"/>
    <property type="match status" value="1"/>
</dbReference>
<keyword evidence="5" id="KW-0676">Redox-active center</keyword>
<dbReference type="SUPFAM" id="SSF52833">
    <property type="entry name" value="Thioredoxin-like"/>
    <property type="match status" value="1"/>
</dbReference>
<evidence type="ECO:0000256" key="1">
    <source>
        <dbReference type="ARBA" id="ARBA00004196"/>
    </source>
</evidence>
<keyword evidence="3" id="KW-0735">Signal-anchor</keyword>
<sequence>MRSFFSSAPLNRRGFLAAAAAGSMAFLAACTEKSDLAKQAEAGGSKNYIAGDGSVEEYAPENRKDPVTFSSELFDGTTVTEQDILGSVTVMNFWYAACAPCRIEAPHLSELHAEYKDKGVEFYGVNVRDTVGTAVAFERNFKIEYPSFEDRTAKMLLAMTDYVPPQAVPTTLVFDKEGRVSARILGVVEKSTLKALIESVL</sequence>
<dbReference type="InterPro" id="IPR013766">
    <property type="entry name" value="Thioredoxin_domain"/>
</dbReference>
<name>A0ABV6PDW6_9MICC</name>
<evidence type="ECO:0000313" key="9">
    <source>
        <dbReference type="Proteomes" id="UP001589862"/>
    </source>
</evidence>
<dbReference type="RefSeq" id="WP_377460730.1">
    <property type="nucleotide sequence ID" value="NZ_JBHLUB010000032.1"/>
</dbReference>
<dbReference type="InterPro" id="IPR000866">
    <property type="entry name" value="AhpC/TSA"/>
</dbReference>
<feature type="domain" description="Thioredoxin" evidence="7">
    <location>
        <begin position="34"/>
        <end position="201"/>
    </location>
</feature>